<accession>A0ACB5TSW5</accession>
<evidence type="ECO:0000313" key="1">
    <source>
        <dbReference type="EMBL" id="GME94696.1"/>
    </source>
</evidence>
<gene>
    <name evidence="1" type="ORF">Cboi01_000361800</name>
</gene>
<keyword evidence="2" id="KW-1185">Reference proteome</keyword>
<proteinExistence type="predicted"/>
<name>A0ACB5TSW5_CANBO</name>
<protein>
    <submittedName>
        <fullName evidence="1">Unnamed protein product</fullName>
    </submittedName>
</protein>
<comment type="caution">
    <text evidence="1">The sequence shown here is derived from an EMBL/GenBank/DDBJ whole genome shotgun (WGS) entry which is preliminary data.</text>
</comment>
<evidence type="ECO:0000313" key="2">
    <source>
        <dbReference type="Proteomes" id="UP001165101"/>
    </source>
</evidence>
<reference evidence="1" key="1">
    <citation type="submission" date="2023-04" db="EMBL/GenBank/DDBJ databases">
        <title>Candida boidinii NBRC 1967.</title>
        <authorList>
            <person name="Ichikawa N."/>
            <person name="Sato H."/>
            <person name="Tonouchi N."/>
        </authorList>
    </citation>
    <scope>NUCLEOTIDE SEQUENCE</scope>
    <source>
        <strain evidence="1">NBRC 1967</strain>
    </source>
</reference>
<dbReference type="Proteomes" id="UP001165101">
    <property type="component" value="Unassembled WGS sequence"/>
</dbReference>
<organism evidence="1 2">
    <name type="scientific">Candida boidinii</name>
    <name type="common">Yeast</name>
    <dbReference type="NCBI Taxonomy" id="5477"/>
    <lineage>
        <taxon>Eukaryota</taxon>
        <taxon>Fungi</taxon>
        <taxon>Dikarya</taxon>
        <taxon>Ascomycota</taxon>
        <taxon>Saccharomycotina</taxon>
        <taxon>Pichiomycetes</taxon>
        <taxon>Pichiales</taxon>
        <taxon>Pichiaceae</taxon>
        <taxon>Ogataea</taxon>
        <taxon>Ogataea/Candida clade</taxon>
    </lineage>
</organism>
<dbReference type="EMBL" id="BSXV01002042">
    <property type="protein sequence ID" value="GME94696.1"/>
    <property type="molecule type" value="Genomic_DNA"/>
</dbReference>
<sequence length="453" mass="50374">MINTGTGLFNVGIVVFEIPSNILMQKVGPSKWLSFQVIIWSLVATLQSCISSYSGFLATRFFMGVAEAGFIPCGLYYISTWYTKKEIVPRYSFYFLGNLVGSASSGLIASGIMKNVAGNFGKAGWKWIFIIEGVMGIGYGLIFALLIPDSPIKPKSLFGFNLLNERQSHIIKSKIYADDPIKIDSVEHITWNDLKSTFKQWRIWVHFIFTLSFMQNIQALSTYLPTIVRSLGYSSIAANAMSSIGGWSAIGFLIALTAFSHHFQVRYISVIFVTLWQLSFTVALYCLSKTENSKAKFAVITCVFVSGANGHVLNCSWLSINVKQPLQRSIALAMLVMAANMAGISGGQVLRTNDAPRYTNAFTALIVVSVFTSCVAIVLTIQYLPTKSRNEIKEAYKLVEAEKLKELSQPKRFVYIGDKESENFNQIKADYLKKGYAVQHYEELVAGGEAKYI</sequence>